<organism evidence="1 2">
    <name type="scientific">Candidatus Desulfovibrio intestinipullorum</name>
    <dbReference type="NCBI Taxonomy" id="2838536"/>
    <lineage>
        <taxon>Bacteria</taxon>
        <taxon>Pseudomonadati</taxon>
        <taxon>Thermodesulfobacteriota</taxon>
        <taxon>Desulfovibrionia</taxon>
        <taxon>Desulfovibrionales</taxon>
        <taxon>Desulfovibrionaceae</taxon>
        <taxon>Desulfovibrio</taxon>
    </lineage>
</organism>
<dbReference type="InterPro" id="IPR036412">
    <property type="entry name" value="HAD-like_sf"/>
</dbReference>
<dbReference type="GO" id="GO:0005829">
    <property type="term" value="C:cytosol"/>
    <property type="evidence" value="ECO:0007669"/>
    <property type="project" value="TreeGrafter"/>
</dbReference>
<comment type="caution">
    <text evidence="1">The sequence shown here is derived from an EMBL/GenBank/DDBJ whole genome shotgun (WGS) entry which is preliminary data.</text>
</comment>
<dbReference type="GO" id="GO:0000287">
    <property type="term" value="F:magnesium ion binding"/>
    <property type="evidence" value="ECO:0007669"/>
    <property type="project" value="TreeGrafter"/>
</dbReference>
<accession>A0A9D1PWX1</accession>
<proteinExistence type="predicted"/>
<dbReference type="Gene3D" id="3.30.1240.10">
    <property type="match status" value="1"/>
</dbReference>
<evidence type="ECO:0000313" key="2">
    <source>
        <dbReference type="Proteomes" id="UP000886752"/>
    </source>
</evidence>
<reference evidence="1" key="2">
    <citation type="submission" date="2021-04" db="EMBL/GenBank/DDBJ databases">
        <authorList>
            <person name="Gilroy R."/>
        </authorList>
    </citation>
    <scope>NUCLEOTIDE SEQUENCE</scope>
    <source>
        <strain evidence="1">ChiHecec2B26-446</strain>
    </source>
</reference>
<dbReference type="PANTHER" id="PTHR10000:SF8">
    <property type="entry name" value="HAD SUPERFAMILY HYDROLASE-LIKE, TYPE 3"/>
    <property type="match status" value="1"/>
</dbReference>
<sequence length="250" mass="27236">MRCLACDFDGTVFRNHDICAEDRAALAAWRAAGNLFGIVTGRGALTLLAELRRFPVGYDFLLCNNGALLLDDKDREVASCPLEHDLAQAILAHEIGQYCASCAVFSGVDMYVLEGSTTWINPVYTPQILSRAEAGRMDFVQISFGFYERELSLSWGERLQRDLDRQAKVQCSLSVADVTALHAGKASGIAWALQVMGWQPEDVIVAGDDGNDMEMLAAYEGYAMDNADETVRACAGRTVPSIAALIERVG</sequence>
<keyword evidence="1" id="KW-0378">Hydrolase</keyword>
<protein>
    <submittedName>
        <fullName evidence="1">Cof-type HAD-IIB family hydrolase</fullName>
    </submittedName>
</protein>
<dbReference type="Proteomes" id="UP000886752">
    <property type="component" value="Unassembled WGS sequence"/>
</dbReference>
<dbReference type="Pfam" id="PF08282">
    <property type="entry name" value="Hydrolase_3"/>
    <property type="match status" value="1"/>
</dbReference>
<evidence type="ECO:0000313" key="1">
    <source>
        <dbReference type="EMBL" id="HIW00375.1"/>
    </source>
</evidence>
<dbReference type="SUPFAM" id="SSF56784">
    <property type="entry name" value="HAD-like"/>
    <property type="match status" value="1"/>
</dbReference>
<dbReference type="GO" id="GO:0016791">
    <property type="term" value="F:phosphatase activity"/>
    <property type="evidence" value="ECO:0007669"/>
    <property type="project" value="TreeGrafter"/>
</dbReference>
<dbReference type="AlphaFoldDB" id="A0A9D1PWX1"/>
<dbReference type="InterPro" id="IPR023214">
    <property type="entry name" value="HAD_sf"/>
</dbReference>
<dbReference type="EMBL" id="DXHV01000045">
    <property type="protein sequence ID" value="HIW00375.1"/>
    <property type="molecule type" value="Genomic_DNA"/>
</dbReference>
<reference evidence="1" key="1">
    <citation type="journal article" date="2021" name="PeerJ">
        <title>Extensive microbial diversity within the chicken gut microbiome revealed by metagenomics and culture.</title>
        <authorList>
            <person name="Gilroy R."/>
            <person name="Ravi A."/>
            <person name="Getino M."/>
            <person name="Pursley I."/>
            <person name="Horton D.L."/>
            <person name="Alikhan N.F."/>
            <person name="Baker D."/>
            <person name="Gharbi K."/>
            <person name="Hall N."/>
            <person name="Watson M."/>
            <person name="Adriaenssens E.M."/>
            <person name="Foster-Nyarko E."/>
            <person name="Jarju S."/>
            <person name="Secka A."/>
            <person name="Antonio M."/>
            <person name="Oren A."/>
            <person name="Chaudhuri R.R."/>
            <person name="La Ragione R."/>
            <person name="Hildebrand F."/>
            <person name="Pallen M.J."/>
        </authorList>
    </citation>
    <scope>NUCLEOTIDE SEQUENCE</scope>
    <source>
        <strain evidence="1">ChiHecec2B26-446</strain>
    </source>
</reference>
<dbReference type="Gene3D" id="3.40.50.1000">
    <property type="entry name" value="HAD superfamily/HAD-like"/>
    <property type="match status" value="1"/>
</dbReference>
<name>A0A9D1PWX1_9BACT</name>
<gene>
    <name evidence="1" type="ORF">H9894_04225</name>
</gene>
<dbReference type="PANTHER" id="PTHR10000">
    <property type="entry name" value="PHOSPHOSERINE PHOSPHATASE"/>
    <property type="match status" value="1"/>
</dbReference>